<keyword evidence="2" id="KW-1185">Reference proteome</keyword>
<dbReference type="HOGENOM" id="CLU_2105314_0_0_11"/>
<dbReference type="KEGG" id="shi:Shel_15640"/>
<evidence type="ECO:0008006" key="3">
    <source>
        <dbReference type="Google" id="ProtNLM"/>
    </source>
</evidence>
<reference evidence="1 2" key="1">
    <citation type="journal article" date="2009" name="Stand. Genomic Sci.">
        <title>Complete genome sequence of Slackia heliotrinireducens type strain (RHS 1).</title>
        <authorList>
            <person name="Pukall R."/>
            <person name="Lapidus A."/>
            <person name="Nolan M."/>
            <person name="Copeland A."/>
            <person name="Glavina Del Rio T."/>
            <person name="Lucas S."/>
            <person name="Chen F."/>
            <person name="Tice H."/>
            <person name="Cheng J.F."/>
            <person name="Chertkov O."/>
            <person name="Bruce D."/>
            <person name="Goodwin L."/>
            <person name="Kuske C."/>
            <person name="Brettin T."/>
            <person name="Detter J.C."/>
            <person name="Han C."/>
            <person name="Pitluck S."/>
            <person name="Pati A."/>
            <person name="Mavrommatis K."/>
            <person name="Ivanova N."/>
            <person name="Ovchinnikova G."/>
            <person name="Chen A."/>
            <person name="Palaniappan K."/>
            <person name="Schneider S."/>
            <person name="Rohde M."/>
            <person name="Chain P."/>
            <person name="D'haeseleer P."/>
            <person name="Goker M."/>
            <person name="Bristow J."/>
            <person name="Eisen J.A."/>
            <person name="Markowitz V."/>
            <person name="Kyrpides N.C."/>
            <person name="Klenk H.P."/>
            <person name="Hugenholtz P."/>
        </authorList>
    </citation>
    <scope>NUCLEOTIDE SEQUENCE [LARGE SCALE GENOMIC DNA]</scope>
    <source>
        <strain evidence="2">ATCC 29202 / DSM 20476 / NCTC 11029 / RHS 1</strain>
    </source>
</reference>
<organism evidence="1 2">
    <name type="scientific">Slackia heliotrinireducens (strain ATCC 29202 / DSM 20476 / NCTC 11029 / RHS 1)</name>
    <name type="common">Peptococcus heliotrinreducens</name>
    <dbReference type="NCBI Taxonomy" id="471855"/>
    <lineage>
        <taxon>Bacteria</taxon>
        <taxon>Bacillati</taxon>
        <taxon>Actinomycetota</taxon>
        <taxon>Coriobacteriia</taxon>
        <taxon>Eggerthellales</taxon>
        <taxon>Eggerthellaceae</taxon>
        <taxon>Slackia</taxon>
    </lineage>
</organism>
<dbReference type="eggNOG" id="ENOG50349PA">
    <property type="taxonomic scope" value="Bacteria"/>
</dbReference>
<name>C7N6P8_SLAHD</name>
<evidence type="ECO:0000313" key="1">
    <source>
        <dbReference type="EMBL" id="ACV22583.1"/>
    </source>
</evidence>
<proteinExistence type="predicted"/>
<evidence type="ECO:0000313" key="2">
    <source>
        <dbReference type="Proteomes" id="UP000002026"/>
    </source>
</evidence>
<sequence>MASNPRQSAARARVRQARRYAAANAECALCNGARGPIDYSAPRDHMHPLSLVIDEIAPVARWREFGYESRRACACDPANWQPAHWICNALASDKRGRRKGPRGRDEASGTF</sequence>
<accession>C7N6P8</accession>
<dbReference type="EMBL" id="CP001684">
    <property type="protein sequence ID" value="ACV22583.1"/>
    <property type="molecule type" value="Genomic_DNA"/>
</dbReference>
<protein>
    <recommendedName>
        <fullName evidence="3">HNH endonuclease</fullName>
    </recommendedName>
</protein>
<dbReference type="AlphaFoldDB" id="C7N6P8"/>
<dbReference type="STRING" id="471855.Shel_15640"/>
<dbReference type="Proteomes" id="UP000002026">
    <property type="component" value="Chromosome"/>
</dbReference>
<gene>
    <name evidence="1" type="ordered locus">Shel_15640</name>
</gene>
<dbReference type="Gene3D" id="1.10.30.50">
    <property type="match status" value="1"/>
</dbReference>